<dbReference type="GO" id="GO:0003677">
    <property type="term" value="F:DNA binding"/>
    <property type="evidence" value="ECO:0007669"/>
    <property type="project" value="UniProtKB-KW"/>
</dbReference>
<evidence type="ECO:0000256" key="1">
    <source>
        <dbReference type="ARBA" id="ARBA00022670"/>
    </source>
</evidence>
<dbReference type="SUPFAM" id="SSF50630">
    <property type="entry name" value="Acid proteases"/>
    <property type="match status" value="1"/>
</dbReference>
<evidence type="ECO:0000256" key="7">
    <source>
        <dbReference type="ARBA" id="ARBA00022759"/>
    </source>
</evidence>
<dbReference type="PROSITE" id="PS00141">
    <property type="entry name" value="ASP_PROTEASE"/>
    <property type="match status" value="1"/>
</dbReference>
<dbReference type="CDD" id="cd00303">
    <property type="entry name" value="retropepsin_like"/>
    <property type="match status" value="1"/>
</dbReference>
<keyword evidence="12" id="KW-0695">RNA-directed DNA polymerase</keyword>
<dbReference type="InterPro" id="IPR001584">
    <property type="entry name" value="Integrase_cat-core"/>
</dbReference>
<evidence type="ECO:0000256" key="5">
    <source>
        <dbReference type="ARBA" id="ARBA00022723"/>
    </source>
</evidence>
<feature type="compositionally biased region" description="Pro residues" evidence="17">
    <location>
        <begin position="179"/>
        <end position="196"/>
    </location>
</feature>
<keyword evidence="5" id="KW-0479">Metal-binding</keyword>
<dbReference type="InterPro" id="IPR043128">
    <property type="entry name" value="Rev_trsase/Diguanyl_cyclase"/>
</dbReference>
<keyword evidence="1" id="KW-0645">Protease</keyword>
<proteinExistence type="predicted"/>
<evidence type="ECO:0000256" key="17">
    <source>
        <dbReference type="SAM" id="MobiDB-lite"/>
    </source>
</evidence>
<dbReference type="InterPro" id="IPR043502">
    <property type="entry name" value="DNA/RNA_pol_sf"/>
</dbReference>
<evidence type="ECO:0000313" key="21">
    <source>
        <dbReference type="Proteomes" id="UP000075243"/>
    </source>
</evidence>
<dbReference type="GO" id="GO:0004190">
    <property type="term" value="F:aspartic-type endopeptidase activity"/>
    <property type="evidence" value="ECO:0007669"/>
    <property type="project" value="UniProtKB-KW"/>
</dbReference>
<keyword evidence="2" id="KW-0808">Transferase</keyword>
<gene>
    <name evidence="20" type="ORF">KK1_028334</name>
</gene>
<dbReference type="Pfam" id="PF03732">
    <property type="entry name" value="Retrotrans_gag"/>
    <property type="match status" value="1"/>
</dbReference>
<dbReference type="Gene3D" id="1.10.340.70">
    <property type="match status" value="1"/>
</dbReference>
<dbReference type="GO" id="GO:0006508">
    <property type="term" value="P:proteolysis"/>
    <property type="evidence" value="ECO:0007669"/>
    <property type="project" value="UniProtKB-KW"/>
</dbReference>
<accession>A0A151S548</accession>
<feature type="domain" description="Integrase catalytic" evidence="19">
    <location>
        <begin position="1046"/>
        <end position="1209"/>
    </location>
</feature>
<dbReference type="InterPro" id="IPR000477">
    <property type="entry name" value="RT_dom"/>
</dbReference>
<sequence>MESKITSPPPPPCPIKFDLPSFNGEDALGWIFKITQFFDFHMTPPDQRTQIASFYLEGPALAWYQWMHKNGLLTSWDAFLRALELRFAPSKFEDPIAALCKLSQVHSLTDYISEFESIANCISGYPASFYLSCFISSLKPHLRREVTALQPTDMPQAVAFAKLHDDKSKIQPFPFSKFPRPPPSPPVTKPLPPLLPTPTTKLPIKRLTEAEMQARRDKNLCYNCDERYTRGHRCKTQFLLLVGTDQSDDIDLLLDIDPEPDPLADPPLEAGLISLHSFSGQWTPRTFRTTGSINGYKVQIMVDSGATHNFIQTKVAQFLNLHLEPTPCPLRVMVGNGDFLPCTTFCPKIPITIVDLQFPIDLYPLDLSGTDIVLGVHWLTQISPFTMDYNGPFIRFMWENKMVELKGDQGPNPTPISAHQLKHLQNTNRVEALFQLILEPTPSLHSFSTSTTPSSDAPLLPSTSIPPLQTLITTYSFLFSTPSTLPPSRYTDHSITLLPNTSPISVRPYRYPHFQKQEIELQVQKMLDSGFITPSTSPYSSPVLLVKKKDGTWRFCVDYRALNAVTVKDKFPIPTIDELLDELGTTSWFSKLDLFSGFDQILMKPSDSSKTAFRTHNGHFEFKVMPFGLCNAPSTFQATMNDLFRPHLRRFIIVFFDDILVYSSTLEEHILHLQIAFKLLLDKKFHLKGTKCHIGQQSIQYLGHVVSAAGVTPDPIKVQAIIDWPIPLNLKSLRGFLGLTGFYRCFVKRYAAIASSLTDLLKKDSFLCTDHATVAFNALKTAITSAPVLALPNFDSVFAVQTDASGTGMGAVLSQQGHPIAFFSKKFCPKLRNSSAYIRELCAITSAVQKWRQYLLGRHFIIYTDQQSIKDLLSQTALTPYQQSYLTKLLGFDFEIHYKPGRSNTVAYALSHILPETNSFFIISITQMDFLEDLKRCLSSDNAFLDLKERLLHAPSSFPDFSIHQDLILHKGKIWFPRSCSMIQLLLHEFHSTPLAGHPGVTRTLAKLQANFYWENMRKDVLTFVAQCTTCQQTKVPTQRPPGLLQPIPPPSRCWEDLSLDFIIGLPPYQGHTTILVVVDRFSKGAHFGMLPRSFTAAKVADLFTHMVCKLHGLPRSLISDRDPIFLSQFWRELFRMSGTKLRMSTAYHPQTDSQTEFTNKILQQYLRCFVHHRPSLWGKLLPWAKWCFNTSLNYSTGYTPFEVMFGHPPPSIPQILNTETTNAAAHFEVHSREEIMKKLHFNLLKAQENMKHWVDSHRRDLSFDVGDWVYVRLRPRRQSFVTGQYLGKLQKRFFGPFHVLEKIGAVAYRLDLPPSAKIHNAFHISLLRPHHGPLPSPPPLNLPPEIEDNQPILTPVAILNWKMSSDTTNPQKLVLIQWEGLPLEEASWEPWSQIQAQFHLEDKVTLDGEGDVRPITETTNVGPIIENQHAQESLEAGTRT</sequence>
<evidence type="ECO:0000256" key="4">
    <source>
        <dbReference type="ARBA" id="ARBA00022722"/>
    </source>
</evidence>
<organism evidence="20 21">
    <name type="scientific">Cajanus cajan</name>
    <name type="common">Pigeon pea</name>
    <name type="synonym">Cajanus indicus</name>
    <dbReference type="NCBI Taxonomy" id="3821"/>
    <lineage>
        <taxon>Eukaryota</taxon>
        <taxon>Viridiplantae</taxon>
        <taxon>Streptophyta</taxon>
        <taxon>Embryophyta</taxon>
        <taxon>Tracheophyta</taxon>
        <taxon>Spermatophyta</taxon>
        <taxon>Magnoliopsida</taxon>
        <taxon>eudicotyledons</taxon>
        <taxon>Gunneridae</taxon>
        <taxon>Pentapetalae</taxon>
        <taxon>rosids</taxon>
        <taxon>fabids</taxon>
        <taxon>Fabales</taxon>
        <taxon>Fabaceae</taxon>
        <taxon>Papilionoideae</taxon>
        <taxon>50 kb inversion clade</taxon>
        <taxon>NPAAA clade</taxon>
        <taxon>indigoferoid/millettioid clade</taxon>
        <taxon>Phaseoleae</taxon>
        <taxon>Cajanus</taxon>
    </lineage>
</organism>
<evidence type="ECO:0000256" key="11">
    <source>
        <dbReference type="ARBA" id="ARBA00022908"/>
    </source>
</evidence>
<dbReference type="SUPFAM" id="SSF54160">
    <property type="entry name" value="Chromo domain-like"/>
    <property type="match status" value="1"/>
</dbReference>
<dbReference type="GO" id="GO:0003887">
    <property type="term" value="F:DNA-directed DNA polymerase activity"/>
    <property type="evidence" value="ECO:0007669"/>
    <property type="project" value="UniProtKB-KW"/>
</dbReference>
<evidence type="ECO:0000259" key="19">
    <source>
        <dbReference type="PROSITE" id="PS50994"/>
    </source>
</evidence>
<evidence type="ECO:0000256" key="10">
    <source>
        <dbReference type="ARBA" id="ARBA00022884"/>
    </source>
</evidence>
<dbReference type="InterPro" id="IPR036397">
    <property type="entry name" value="RNaseH_sf"/>
</dbReference>
<dbReference type="GO" id="GO:0003723">
    <property type="term" value="F:RNA binding"/>
    <property type="evidence" value="ECO:0007669"/>
    <property type="project" value="UniProtKB-KW"/>
</dbReference>
<keyword evidence="6" id="KW-0064">Aspartyl protease</keyword>
<dbReference type="InterPro" id="IPR021109">
    <property type="entry name" value="Peptidase_aspartic_dom_sf"/>
</dbReference>
<dbReference type="FunFam" id="1.10.340.70:FF:000001">
    <property type="entry name" value="Retrovirus-related Pol polyprotein from transposon gypsy-like Protein"/>
    <property type="match status" value="1"/>
</dbReference>
<keyword evidence="10" id="KW-0694">RNA-binding</keyword>
<dbReference type="InterPro" id="IPR041588">
    <property type="entry name" value="Integrase_H2C2"/>
</dbReference>
<keyword evidence="9" id="KW-0460">Magnesium</keyword>
<dbReference type="GO" id="GO:0015074">
    <property type="term" value="P:DNA integration"/>
    <property type="evidence" value="ECO:0007669"/>
    <property type="project" value="UniProtKB-KW"/>
</dbReference>
<dbReference type="PANTHER" id="PTHR37984">
    <property type="entry name" value="PROTEIN CBG26694"/>
    <property type="match status" value="1"/>
</dbReference>
<dbReference type="SUPFAM" id="SSF53098">
    <property type="entry name" value="Ribonuclease H-like"/>
    <property type="match status" value="1"/>
</dbReference>
<dbReference type="GO" id="GO:0046872">
    <property type="term" value="F:metal ion binding"/>
    <property type="evidence" value="ECO:0007669"/>
    <property type="project" value="UniProtKB-KW"/>
</dbReference>
<keyword evidence="11" id="KW-0229">DNA integration</keyword>
<dbReference type="CDD" id="cd01647">
    <property type="entry name" value="RT_LTR"/>
    <property type="match status" value="1"/>
</dbReference>
<dbReference type="FunFam" id="3.30.70.270:FF:000020">
    <property type="entry name" value="Transposon Tf2-6 polyprotein-like Protein"/>
    <property type="match status" value="1"/>
</dbReference>
<reference evidence="20" key="1">
    <citation type="journal article" date="2012" name="Nat. Biotechnol.">
        <title>Draft genome sequence of pigeonpea (Cajanus cajan), an orphan legume crop of resource-poor farmers.</title>
        <authorList>
            <person name="Varshney R.K."/>
            <person name="Chen W."/>
            <person name="Li Y."/>
            <person name="Bharti A.K."/>
            <person name="Saxena R.K."/>
            <person name="Schlueter J.A."/>
            <person name="Donoghue M.T."/>
            <person name="Azam S."/>
            <person name="Fan G."/>
            <person name="Whaley A.M."/>
            <person name="Farmer A.D."/>
            <person name="Sheridan J."/>
            <person name="Iwata A."/>
            <person name="Tuteja R."/>
            <person name="Penmetsa R.V."/>
            <person name="Wu W."/>
            <person name="Upadhyaya H.D."/>
            <person name="Yang S.P."/>
            <person name="Shah T."/>
            <person name="Saxena K.B."/>
            <person name="Michael T."/>
            <person name="McCombie W.R."/>
            <person name="Yang B."/>
            <person name="Zhang G."/>
            <person name="Yang H."/>
            <person name="Wang J."/>
            <person name="Spillane C."/>
            <person name="Cook D.R."/>
            <person name="May G.D."/>
            <person name="Xu X."/>
            <person name="Jackson S.A."/>
        </authorList>
    </citation>
    <scope>NUCLEOTIDE SEQUENCE [LARGE SCALE GENOMIC DNA]</scope>
</reference>
<evidence type="ECO:0000256" key="13">
    <source>
        <dbReference type="ARBA" id="ARBA00022932"/>
    </source>
</evidence>
<dbReference type="PANTHER" id="PTHR37984:SF5">
    <property type="entry name" value="PROTEIN NYNRIN-LIKE"/>
    <property type="match status" value="1"/>
</dbReference>
<feature type="domain" description="Reverse transcriptase" evidence="18">
    <location>
        <begin position="527"/>
        <end position="706"/>
    </location>
</feature>
<dbReference type="FunFam" id="3.10.10.10:FF:000007">
    <property type="entry name" value="Retrovirus-related Pol polyprotein from transposon 17.6-like Protein"/>
    <property type="match status" value="1"/>
</dbReference>
<dbReference type="Pfam" id="PF08284">
    <property type="entry name" value="RVP_2"/>
    <property type="match status" value="1"/>
</dbReference>
<keyword evidence="7" id="KW-0255">Endonuclease</keyword>
<protein>
    <submittedName>
        <fullName evidence="20">Transposon Ty3-I Gag-Pol polyprotein</fullName>
    </submittedName>
</protein>
<dbReference type="SUPFAM" id="SSF56672">
    <property type="entry name" value="DNA/RNA polymerases"/>
    <property type="match status" value="1"/>
</dbReference>
<dbReference type="CDD" id="cd09274">
    <property type="entry name" value="RNase_HI_RT_Ty3"/>
    <property type="match status" value="1"/>
</dbReference>
<evidence type="ECO:0000256" key="14">
    <source>
        <dbReference type="ARBA" id="ARBA00023125"/>
    </source>
</evidence>
<evidence type="ECO:0000313" key="20">
    <source>
        <dbReference type="EMBL" id="KYP49943.1"/>
    </source>
</evidence>
<evidence type="ECO:0000259" key="18">
    <source>
        <dbReference type="PROSITE" id="PS50878"/>
    </source>
</evidence>
<dbReference type="InterPro" id="IPR056924">
    <property type="entry name" value="SH3_Tf2-1"/>
</dbReference>
<dbReference type="Gene3D" id="3.30.70.270">
    <property type="match status" value="2"/>
</dbReference>
<keyword evidence="8" id="KW-0378">Hydrolase</keyword>
<dbReference type="InterPro" id="IPR001969">
    <property type="entry name" value="Aspartic_peptidase_AS"/>
</dbReference>
<dbReference type="GO" id="GO:0004519">
    <property type="term" value="F:endonuclease activity"/>
    <property type="evidence" value="ECO:0007669"/>
    <property type="project" value="UniProtKB-KW"/>
</dbReference>
<keyword evidence="3" id="KW-0548">Nucleotidyltransferase</keyword>
<dbReference type="GO" id="GO:0003964">
    <property type="term" value="F:RNA-directed DNA polymerase activity"/>
    <property type="evidence" value="ECO:0007669"/>
    <property type="project" value="UniProtKB-KW"/>
</dbReference>
<feature type="region of interest" description="Disordered" evidence="17">
    <location>
        <begin position="174"/>
        <end position="200"/>
    </location>
</feature>
<evidence type="ECO:0000256" key="6">
    <source>
        <dbReference type="ARBA" id="ARBA00022750"/>
    </source>
</evidence>
<evidence type="ECO:0000256" key="2">
    <source>
        <dbReference type="ARBA" id="ARBA00022679"/>
    </source>
</evidence>
<keyword evidence="13" id="KW-0239">DNA-directed DNA polymerase</keyword>
<dbReference type="Gramene" id="C.cajan_27446.t">
    <property type="protein sequence ID" value="C.cajan_27446.t.cds1"/>
    <property type="gene ID" value="C.cajan_27446"/>
</dbReference>
<dbReference type="Pfam" id="PF00078">
    <property type="entry name" value="RVT_1"/>
    <property type="match status" value="1"/>
</dbReference>
<dbReference type="Pfam" id="PF17919">
    <property type="entry name" value="RT_RNaseH_2"/>
    <property type="match status" value="1"/>
</dbReference>
<evidence type="ECO:0000256" key="15">
    <source>
        <dbReference type="ARBA" id="ARBA00023172"/>
    </source>
</evidence>
<dbReference type="PROSITE" id="PS50994">
    <property type="entry name" value="INTEGRASE"/>
    <property type="match status" value="1"/>
</dbReference>
<evidence type="ECO:0000256" key="16">
    <source>
        <dbReference type="ARBA" id="ARBA00023268"/>
    </source>
</evidence>
<dbReference type="Gene3D" id="3.30.420.10">
    <property type="entry name" value="Ribonuclease H-like superfamily/Ribonuclease H"/>
    <property type="match status" value="1"/>
</dbReference>
<evidence type="ECO:0000256" key="9">
    <source>
        <dbReference type="ARBA" id="ARBA00022842"/>
    </source>
</evidence>
<dbReference type="Gene3D" id="2.40.70.10">
    <property type="entry name" value="Acid Proteases"/>
    <property type="match status" value="1"/>
</dbReference>
<dbReference type="GO" id="GO:0006310">
    <property type="term" value="P:DNA recombination"/>
    <property type="evidence" value="ECO:0007669"/>
    <property type="project" value="UniProtKB-KW"/>
</dbReference>
<name>A0A151S548_CAJCA</name>
<dbReference type="Proteomes" id="UP000075243">
    <property type="component" value="Unassembled WGS sequence"/>
</dbReference>
<evidence type="ECO:0000256" key="8">
    <source>
        <dbReference type="ARBA" id="ARBA00022801"/>
    </source>
</evidence>
<keyword evidence="15" id="KW-0233">DNA recombination</keyword>
<keyword evidence="16" id="KW-0511">Multifunctional enzyme</keyword>
<dbReference type="EMBL" id="KQ483466">
    <property type="protein sequence ID" value="KYP49943.1"/>
    <property type="molecule type" value="Genomic_DNA"/>
</dbReference>
<dbReference type="InterPro" id="IPR050951">
    <property type="entry name" value="Retrovirus_Pol_polyprotein"/>
</dbReference>
<evidence type="ECO:0000256" key="12">
    <source>
        <dbReference type="ARBA" id="ARBA00022918"/>
    </source>
</evidence>
<dbReference type="InterPro" id="IPR012337">
    <property type="entry name" value="RNaseH-like_sf"/>
</dbReference>
<dbReference type="InterPro" id="IPR005162">
    <property type="entry name" value="Retrotrans_gag_dom"/>
</dbReference>
<dbReference type="Gene3D" id="3.10.10.10">
    <property type="entry name" value="HIV Type 1 Reverse Transcriptase, subunit A, domain 1"/>
    <property type="match status" value="1"/>
</dbReference>
<keyword evidence="21" id="KW-1185">Reference proteome</keyword>
<dbReference type="PROSITE" id="PS50878">
    <property type="entry name" value="RT_POL"/>
    <property type="match status" value="1"/>
</dbReference>
<dbReference type="Pfam" id="PF17921">
    <property type="entry name" value="Integrase_H2C2"/>
    <property type="match status" value="1"/>
</dbReference>
<dbReference type="InterPro" id="IPR041577">
    <property type="entry name" value="RT_RNaseH_2"/>
</dbReference>
<keyword evidence="14" id="KW-0238">DNA-binding</keyword>
<dbReference type="InterPro" id="IPR016197">
    <property type="entry name" value="Chromo-like_dom_sf"/>
</dbReference>
<keyword evidence="4" id="KW-0540">Nuclease</keyword>
<evidence type="ECO:0000256" key="3">
    <source>
        <dbReference type="ARBA" id="ARBA00022695"/>
    </source>
</evidence>
<dbReference type="Pfam" id="PF24626">
    <property type="entry name" value="SH3_Tf2-1"/>
    <property type="match status" value="1"/>
</dbReference>